<dbReference type="SUPFAM" id="SSF56935">
    <property type="entry name" value="Porins"/>
    <property type="match status" value="1"/>
</dbReference>
<organism evidence="1">
    <name type="scientific">Thermosulfurimonas dismutans</name>
    <dbReference type="NCBI Taxonomy" id="999894"/>
    <lineage>
        <taxon>Bacteria</taxon>
        <taxon>Pseudomonadati</taxon>
        <taxon>Thermodesulfobacteriota</taxon>
        <taxon>Thermodesulfobacteria</taxon>
        <taxon>Thermodesulfobacteriales</taxon>
        <taxon>Thermodesulfobacteriaceae</taxon>
        <taxon>Thermosulfurimonas</taxon>
    </lineage>
</organism>
<proteinExistence type="predicted"/>
<name>A0A7C3CML7_9BACT</name>
<evidence type="ECO:0000313" key="1">
    <source>
        <dbReference type="EMBL" id="HFC97555.1"/>
    </source>
</evidence>
<protein>
    <submittedName>
        <fullName evidence="1">Uncharacterized protein</fullName>
    </submittedName>
</protein>
<dbReference type="Proteomes" id="UP000886043">
    <property type="component" value="Unassembled WGS sequence"/>
</dbReference>
<gene>
    <name evidence="1" type="ORF">ENJ40_03720</name>
</gene>
<dbReference type="EMBL" id="DRMH01000043">
    <property type="protein sequence ID" value="HFC97555.1"/>
    <property type="molecule type" value="Genomic_DNA"/>
</dbReference>
<sequence>MRFWIWLLLALVATTGSAWGFGFSANWQRSESSGAPTLWTQNYTFSFSQELSRAMNMGGSVRYSRQSQGDTWRESWAPSIFFNLSNDLFGFNLTGTGTRSETESTPVMKSRSWSAIFNTVYRQVSINLFGNLNRQWNEASPRTVDTKSHGWGVSLARRFKKGWLSNLNLTYDYRFDYNKDLVALSRTKSWSHVGRLSYSRVFYGINFSVFQQYSFLHSESDYTLGPGGRTRVGVDLSFNGTPPSLIQVGDQIVVISNREIQGLEFYRDWANRITIPGTYRWNIYYSTDGLNWNTLASGVALPYEFSSPLDYRYYKLEVVSGPPAGGEPLPDPRVRGFYYVTEGHTESETTHYQGNLSLSRNFPRNIYTGYYFSYDITSPKKGPEEKRFNHSFSSSWTPNKYFRPRFTVSYNLDDKEDRPREETWTYSLGIGSDPLETVSISGAYTYFKHWVGGEPTSQNEAYSLGTQMELYPDLILKINAGYNRNQSFGNATSVTRTYSTTWDLVARLRPEITVDLRVDYSRSKPSGGETSTSKRYTGTLNWRISDILFFNTIHTLTDSDGTTQYTYNYAISLAPTPKIRLSGGWSGSRDDTKTDTYSVNLFWDLGPHINFNTNYAWTKTDGNTSWSWFINLSLVF</sequence>
<reference evidence="1" key="1">
    <citation type="journal article" date="2020" name="mSystems">
        <title>Genome- and Community-Level Interaction Insights into Carbon Utilization and Element Cycling Functions of Hydrothermarchaeota in Hydrothermal Sediment.</title>
        <authorList>
            <person name="Zhou Z."/>
            <person name="Liu Y."/>
            <person name="Xu W."/>
            <person name="Pan J."/>
            <person name="Luo Z.H."/>
            <person name="Li M."/>
        </authorList>
    </citation>
    <scope>NUCLEOTIDE SEQUENCE [LARGE SCALE GENOMIC DNA]</scope>
    <source>
        <strain evidence="1">HyVt-483</strain>
    </source>
</reference>
<comment type="caution">
    <text evidence="1">The sequence shown here is derived from an EMBL/GenBank/DDBJ whole genome shotgun (WGS) entry which is preliminary data.</text>
</comment>
<accession>A0A7C3CML7</accession>
<dbReference type="AlphaFoldDB" id="A0A7C3CML7"/>